<evidence type="ECO:0000259" key="2">
    <source>
        <dbReference type="Pfam" id="PF25431"/>
    </source>
</evidence>
<dbReference type="PANTHER" id="PTHR46880:SF5">
    <property type="entry name" value="DUF4371 DOMAIN-CONTAINING PROTEIN"/>
    <property type="match status" value="1"/>
</dbReference>
<evidence type="ECO:0000313" key="3">
    <source>
        <dbReference type="Proteomes" id="UP000694865"/>
    </source>
</evidence>
<feature type="region of interest" description="Disordered" evidence="1">
    <location>
        <begin position="1"/>
        <end position="32"/>
    </location>
</feature>
<accession>A0ABM0MS99</accession>
<dbReference type="PANTHER" id="PTHR46880">
    <property type="entry name" value="RAS-ASSOCIATING DOMAIN-CONTAINING PROTEIN"/>
    <property type="match status" value="1"/>
</dbReference>
<proteinExistence type="predicted"/>
<gene>
    <name evidence="4" type="primary">LOC102807416</name>
</gene>
<evidence type="ECO:0000313" key="4">
    <source>
        <dbReference type="RefSeq" id="XP_006822890.1"/>
    </source>
</evidence>
<dbReference type="SUPFAM" id="SSF53098">
    <property type="entry name" value="Ribonuclease H-like"/>
    <property type="match status" value="1"/>
</dbReference>
<dbReference type="GeneID" id="102807416"/>
<evidence type="ECO:0000256" key="1">
    <source>
        <dbReference type="SAM" id="MobiDB-lite"/>
    </source>
</evidence>
<feature type="compositionally biased region" description="Polar residues" evidence="1">
    <location>
        <begin position="8"/>
        <end position="19"/>
    </location>
</feature>
<reference evidence="4" key="1">
    <citation type="submission" date="2025-08" db="UniProtKB">
        <authorList>
            <consortium name="RefSeq"/>
        </authorList>
    </citation>
    <scope>IDENTIFICATION</scope>
    <source>
        <tissue evidence="4">Testes</tissue>
    </source>
</reference>
<organism evidence="3 4">
    <name type="scientific">Saccoglossus kowalevskii</name>
    <name type="common">Acorn worm</name>
    <dbReference type="NCBI Taxonomy" id="10224"/>
    <lineage>
        <taxon>Eukaryota</taxon>
        <taxon>Metazoa</taxon>
        <taxon>Hemichordata</taxon>
        <taxon>Enteropneusta</taxon>
        <taxon>Harrimaniidae</taxon>
        <taxon>Saccoglossus</taxon>
    </lineage>
</organism>
<feature type="compositionally biased region" description="Basic and acidic residues" evidence="1">
    <location>
        <begin position="20"/>
        <end position="32"/>
    </location>
</feature>
<keyword evidence="3" id="KW-1185">Reference proteome</keyword>
<dbReference type="InterPro" id="IPR057456">
    <property type="entry name" value="Znf_C17orf113"/>
</dbReference>
<dbReference type="RefSeq" id="XP_006822890.1">
    <property type="nucleotide sequence ID" value="XM_006822827.1"/>
</dbReference>
<dbReference type="InterPro" id="IPR012337">
    <property type="entry name" value="RNaseH-like_sf"/>
</dbReference>
<dbReference type="Proteomes" id="UP000694865">
    <property type="component" value="Unplaced"/>
</dbReference>
<feature type="domain" description="C17orf113 probable zinc finger" evidence="2">
    <location>
        <begin position="51"/>
        <end position="102"/>
    </location>
</feature>
<protein>
    <submittedName>
        <fullName evidence="4">Zinc finger protein 862-like</fullName>
    </submittedName>
</protein>
<name>A0ABM0MS99_SACKO</name>
<sequence length="450" mass="51212">MSLLNFFRKQSPQPPTQSHDQPKNVDEGPNKKARIERVRKFQDSWKTGRDWLKYDAAKKSMFCTICTNGTSAFASNDGCTNFRIESLRKHESSSIHRRAVQKVVIEKSSNPRPLVSCVMNMDQTQYQRLQIIFRTAYYLAKNEKPFSDFADLLTLQEINGVKIGNTYRNDKQAASFIGFIGESIRRHVADSINESGLYSVLIDSSTDRAVVEEEIIYVRMLEDCRPVTKFLSLQAMPRGTAESIITAIDAGFRVEMGLGGNEWRERLVAMASDGAAVMVGNRSGVMTRIRQDVPHLVSVHCTAHRLELCLKTALRQCRNFSHIEDFLVQIFKFYNNSPRNLAALREAGNALGVAVLKPTNVVGTRWVDHHKRALEAIDRDWKPLVTHLEDIVTPGSDHTNDSKIKAKGFLEKLTRMQFMKFVYIQLDIYRVLSRMSLLFQQNDTSIESVV</sequence>
<dbReference type="Pfam" id="PF25431">
    <property type="entry name" value="zf-C17orf113"/>
    <property type="match status" value="1"/>
</dbReference>